<evidence type="ECO:0000313" key="3">
    <source>
        <dbReference type="Proteomes" id="UP000035681"/>
    </source>
</evidence>
<evidence type="ECO:0000313" key="4">
    <source>
        <dbReference type="WBParaSite" id="SSTP_0000308000.1"/>
    </source>
</evidence>
<dbReference type="InterPro" id="IPR003593">
    <property type="entry name" value="AAA+_ATPase"/>
</dbReference>
<sequence length="468" mass="52688">MSQVFSAERETILSLLKSGSFLKAKELCSKVIVQIKNQMPPHTEQARRASCQKIYHNYKDIENEILQYTKIFGTESKLGLTCTHLDDCKCLVKGTSTPQRRAPAHHRRLAQKGVSTPKIVRGVRRSRGAGIHTLKKKTSVNVEVPVNILSDAPKIDPVEGKSSEAGDDFMASLPADVADVLNACISESHSTTTWDSVVGLDDVKKCLFLNVKVAPQFKNIFKGIRQPLRTFLLYGPPGTGKTLIGKALANECGRKFLMVSPSIITSKWRGDSEKLIKYLFEMAGHFAPSVLFFDELDGFCMKRGSKTEHEATRRFMSEFLVRFEELNKCEEDVCLIGATNTPWDIDAAVMRRFDARFFVSLPCDDAIVSILKNCLFDQDLEQSFDFHRIAEKLEGYSASDVVKICRRASLRAVEDYFCKVDINLIDNMDVAVTPYLPISEDDFTFYISKTPSTVTKEMLDMYSKYSDQ</sequence>
<dbReference type="InterPro" id="IPR027417">
    <property type="entry name" value="P-loop_NTPase"/>
</dbReference>
<dbReference type="WBParaSite" id="SSTP_0000308000.1">
    <property type="protein sequence ID" value="SSTP_0000308000.1"/>
    <property type="gene ID" value="SSTP_0000308000"/>
</dbReference>
<dbReference type="Gene3D" id="3.40.50.300">
    <property type="entry name" value="P-loop containing nucleotide triphosphate hydrolases"/>
    <property type="match status" value="1"/>
</dbReference>
<dbReference type="InterPro" id="IPR050304">
    <property type="entry name" value="MT-severing_AAA_ATPase"/>
</dbReference>
<organism evidence="4">
    <name type="scientific">Strongyloides stercoralis</name>
    <name type="common">Threadworm</name>
    <dbReference type="NCBI Taxonomy" id="6248"/>
    <lineage>
        <taxon>Eukaryota</taxon>
        <taxon>Metazoa</taxon>
        <taxon>Ecdysozoa</taxon>
        <taxon>Nematoda</taxon>
        <taxon>Chromadorea</taxon>
        <taxon>Rhabditida</taxon>
        <taxon>Tylenchina</taxon>
        <taxon>Panagrolaimomorpha</taxon>
        <taxon>Strongyloidoidea</taxon>
        <taxon>Strongyloididae</taxon>
        <taxon>Strongyloides</taxon>
    </lineage>
</organism>
<keyword evidence="1" id="KW-0067">ATP-binding</keyword>
<dbReference type="PANTHER" id="PTHR23074:SF83">
    <property type="entry name" value="VACUOLAR PROTEIN SORTING-ASSOCIATED PROTEIN 4A"/>
    <property type="match status" value="1"/>
</dbReference>
<dbReference type="GO" id="GO:0005524">
    <property type="term" value="F:ATP binding"/>
    <property type="evidence" value="ECO:0007669"/>
    <property type="project" value="UniProtKB-KW"/>
</dbReference>
<proteinExistence type="inferred from homology"/>
<dbReference type="GO" id="GO:0016887">
    <property type="term" value="F:ATP hydrolysis activity"/>
    <property type="evidence" value="ECO:0007669"/>
    <property type="project" value="InterPro"/>
</dbReference>
<evidence type="ECO:0000259" key="2">
    <source>
        <dbReference type="SMART" id="SM00382"/>
    </source>
</evidence>
<dbReference type="WBParaSite" id="TCONS_00002200.p1">
    <property type="protein sequence ID" value="TCONS_00002200.p1"/>
    <property type="gene ID" value="XLOC_002084"/>
</dbReference>
<dbReference type="SUPFAM" id="SSF52540">
    <property type="entry name" value="P-loop containing nucleoside triphosphate hydrolases"/>
    <property type="match status" value="1"/>
</dbReference>
<feature type="domain" description="AAA+ ATPase" evidence="2">
    <location>
        <begin position="227"/>
        <end position="363"/>
    </location>
</feature>
<dbReference type="STRING" id="6248.A0A0K0E0R8"/>
<dbReference type="SMART" id="SM00382">
    <property type="entry name" value="AAA"/>
    <property type="match status" value="1"/>
</dbReference>
<dbReference type="AlphaFoldDB" id="A0A0K0E0R8"/>
<name>A0A0K0E0R8_STRER</name>
<evidence type="ECO:0000313" key="5">
    <source>
        <dbReference type="WBParaSite" id="TCONS_00002200.p1"/>
    </source>
</evidence>
<dbReference type="Gene3D" id="1.10.8.60">
    <property type="match status" value="1"/>
</dbReference>
<reference evidence="4" key="1">
    <citation type="submission" date="2015-08" db="UniProtKB">
        <authorList>
            <consortium name="WormBaseParasite"/>
        </authorList>
    </citation>
    <scope>IDENTIFICATION</scope>
</reference>
<dbReference type="PROSITE" id="PS00674">
    <property type="entry name" value="AAA"/>
    <property type="match status" value="1"/>
</dbReference>
<dbReference type="InterPro" id="IPR003960">
    <property type="entry name" value="ATPase_AAA_CS"/>
</dbReference>
<dbReference type="InterPro" id="IPR003959">
    <property type="entry name" value="ATPase_AAA_core"/>
</dbReference>
<protein>
    <submittedName>
        <fullName evidence="4 5">AAA domain-containing protein</fullName>
    </submittedName>
</protein>
<evidence type="ECO:0000256" key="1">
    <source>
        <dbReference type="RuleBase" id="RU003651"/>
    </source>
</evidence>
<keyword evidence="1" id="KW-0547">Nucleotide-binding</keyword>
<keyword evidence="3" id="KW-1185">Reference proteome</keyword>
<accession>A0A0K0E0R8</accession>
<comment type="similarity">
    <text evidence="1">Belongs to the AAA ATPase family.</text>
</comment>
<dbReference type="PANTHER" id="PTHR23074">
    <property type="entry name" value="AAA DOMAIN-CONTAINING"/>
    <property type="match status" value="1"/>
</dbReference>
<dbReference type="Proteomes" id="UP000035681">
    <property type="component" value="Unplaced"/>
</dbReference>
<dbReference type="Pfam" id="PF17862">
    <property type="entry name" value="AAA_lid_3"/>
    <property type="match status" value="1"/>
</dbReference>
<dbReference type="InterPro" id="IPR041569">
    <property type="entry name" value="AAA_lid_3"/>
</dbReference>
<dbReference type="Pfam" id="PF00004">
    <property type="entry name" value="AAA"/>
    <property type="match status" value="1"/>
</dbReference>